<dbReference type="Gene3D" id="3.40.50.410">
    <property type="entry name" value="von Willebrand factor, type A domain"/>
    <property type="match status" value="1"/>
</dbReference>
<organism evidence="2 3">
    <name type="scientific">Dendrobium thyrsiflorum</name>
    <name type="common">Pinecone-like raceme dendrobium</name>
    <name type="synonym">Orchid</name>
    <dbReference type="NCBI Taxonomy" id="117978"/>
    <lineage>
        <taxon>Eukaryota</taxon>
        <taxon>Viridiplantae</taxon>
        <taxon>Streptophyta</taxon>
        <taxon>Embryophyta</taxon>
        <taxon>Tracheophyta</taxon>
        <taxon>Spermatophyta</taxon>
        <taxon>Magnoliopsida</taxon>
        <taxon>Liliopsida</taxon>
        <taxon>Asparagales</taxon>
        <taxon>Orchidaceae</taxon>
        <taxon>Epidendroideae</taxon>
        <taxon>Malaxideae</taxon>
        <taxon>Dendrobiinae</taxon>
        <taxon>Dendrobium</taxon>
    </lineage>
</organism>
<dbReference type="PROSITE" id="PS50234">
    <property type="entry name" value="VWFA"/>
    <property type="match status" value="1"/>
</dbReference>
<dbReference type="AlphaFoldDB" id="A0ABD0UHX4"/>
<sequence length="756" mass="85398">MEEFTMSVEEGLRLAKRVYAGKDRYTEAPPRQTAEMERSRASLIPKAPMLYAVIVDPAIVDNPDIPSYQPHVYGRCDPPALIPLHMKEIAVKTDCYLDTALISVRGRWRLHCVMGSRRCDCRLVVPFGEQGSILGVEVNFARRSYFTQVVHREVDQNKEKFIKNEHKGFLNPTIFSLMIPQVDGGCDISLYISWSQKLLYKDGHFSFRMPFTFPEYVTPFTRMVEKQEKIQLNVNTGTEKEVIFHESTHALKEKSRHVGIFSFLYEADVETWSTKDFEFSYSVFSSDIYGGILLNSPSMLDLDQRNMFCLCLYPGSNQMGKVFRKEVIFLVDISGSMQGKPLESVKSALLSILPELAPTDCFNIIAFNEEMYSFSSFLEPANVDLLESTTQWISKNLIACGGTDIMRPLNEALRIFDENSIQSLGLLSKTKDAVPYIFLVTDGAVENERTVCHTVKSHVENGGSLSPRICTFGIGSYCNHYFLQMLSSVGRGKYGAAYDQDSIEPEMQKWFRKALFPVLTNITVDAFDDLKAFEVYPWKLPDLLIECPLIISGRYEGKFPNTVKVEGRSADMNEVVVNLKVQNLTDIPIEKVFVKQQIDLLTAQAWFFESMQLEEKIAKLSIQWGIPSEYTIMIVRIEAVEQDIMKKKHEETRHNKAIDEAVPLVHYVTLGFGNQIATVENLPPGSEEPRDPNTFALLGKAVSCCGGFCDCFCCFCFIKTCSKMSDQCLIALTQLCSALSCFACSECCVQLCCDSG</sequence>
<evidence type="ECO:0000313" key="3">
    <source>
        <dbReference type="Proteomes" id="UP001552299"/>
    </source>
</evidence>
<accession>A0ABD0UHX4</accession>
<dbReference type="PANTHER" id="PTHR46503">
    <property type="entry name" value="INTER-ALPHA-TRYPSIN INHIBITOR HEAVY CHAIN-LIKE PROTEIN"/>
    <property type="match status" value="1"/>
</dbReference>
<reference evidence="2 3" key="1">
    <citation type="journal article" date="2024" name="Plant Biotechnol. J.">
        <title>Dendrobium thyrsiflorum genome and its molecular insights into genes involved in important horticultural traits.</title>
        <authorList>
            <person name="Chen B."/>
            <person name="Wang J.Y."/>
            <person name="Zheng P.J."/>
            <person name="Li K.L."/>
            <person name="Liang Y.M."/>
            <person name="Chen X.F."/>
            <person name="Zhang C."/>
            <person name="Zhao X."/>
            <person name="He X."/>
            <person name="Zhang G.Q."/>
            <person name="Liu Z.J."/>
            <person name="Xu Q."/>
        </authorList>
    </citation>
    <scope>NUCLEOTIDE SEQUENCE [LARGE SCALE GENOMIC DNA]</scope>
    <source>
        <strain evidence="2">GZMU011</strain>
    </source>
</reference>
<feature type="domain" description="VWFA" evidence="1">
    <location>
        <begin position="326"/>
        <end position="515"/>
    </location>
</feature>
<dbReference type="InterPro" id="IPR002035">
    <property type="entry name" value="VWF_A"/>
</dbReference>
<dbReference type="Proteomes" id="UP001552299">
    <property type="component" value="Unassembled WGS sequence"/>
</dbReference>
<protein>
    <recommendedName>
        <fullName evidence="1">VWFA domain-containing protein</fullName>
    </recommendedName>
</protein>
<dbReference type="InterPro" id="IPR036465">
    <property type="entry name" value="vWFA_dom_sf"/>
</dbReference>
<keyword evidence="3" id="KW-1185">Reference proteome</keyword>
<dbReference type="SUPFAM" id="SSF53300">
    <property type="entry name" value="vWA-like"/>
    <property type="match status" value="1"/>
</dbReference>
<dbReference type="SMART" id="SM00327">
    <property type="entry name" value="VWA"/>
    <property type="match status" value="1"/>
</dbReference>
<name>A0ABD0UHX4_DENTH</name>
<dbReference type="PANTHER" id="PTHR46503:SF1">
    <property type="entry name" value="INTER-ALPHA-TRYPSIN INHIBITOR HEAVY CHAIN-LIKE PROTEIN"/>
    <property type="match status" value="1"/>
</dbReference>
<proteinExistence type="predicted"/>
<gene>
    <name evidence="2" type="ORF">M5K25_018156</name>
</gene>
<dbReference type="Pfam" id="PF13768">
    <property type="entry name" value="VWA_3"/>
    <property type="match status" value="1"/>
</dbReference>
<comment type="caution">
    <text evidence="2">The sequence shown here is derived from an EMBL/GenBank/DDBJ whole genome shotgun (WGS) entry which is preliminary data.</text>
</comment>
<evidence type="ECO:0000259" key="1">
    <source>
        <dbReference type="PROSITE" id="PS50234"/>
    </source>
</evidence>
<evidence type="ECO:0000313" key="2">
    <source>
        <dbReference type="EMBL" id="KAL0912196.1"/>
    </source>
</evidence>
<dbReference type="EMBL" id="JANQDX010000014">
    <property type="protein sequence ID" value="KAL0912196.1"/>
    <property type="molecule type" value="Genomic_DNA"/>
</dbReference>